<dbReference type="Gene3D" id="1.10.10.10">
    <property type="entry name" value="Winged helix-like DNA-binding domain superfamily/Winged helix DNA-binding domain"/>
    <property type="match status" value="1"/>
</dbReference>
<dbReference type="PANTHER" id="PTHR30136">
    <property type="entry name" value="HELIX-TURN-HELIX TRANSCRIPTIONAL REGULATOR, ICLR FAMILY"/>
    <property type="match status" value="1"/>
</dbReference>
<dbReference type="Pfam" id="PF01614">
    <property type="entry name" value="IclR_C"/>
    <property type="match status" value="1"/>
</dbReference>
<evidence type="ECO:0000256" key="4">
    <source>
        <dbReference type="SAM" id="MobiDB-lite"/>
    </source>
</evidence>
<dbReference type="Gene3D" id="3.30.450.40">
    <property type="match status" value="1"/>
</dbReference>
<dbReference type="InterPro" id="IPR036390">
    <property type="entry name" value="WH_DNA-bd_sf"/>
</dbReference>
<feature type="domain" description="IclR-ED" evidence="6">
    <location>
        <begin position="91"/>
        <end position="274"/>
    </location>
</feature>
<reference evidence="7 8" key="1">
    <citation type="submission" date="2023-01" db="EMBL/GenBank/DDBJ databases">
        <title>Thalassococcus onchidii sp. nov., isolated from a marine invertebrate from the South China Sea.</title>
        <authorList>
            <person name="Xu S."/>
            <person name="Liu Z."/>
            <person name="Xu Y."/>
        </authorList>
    </citation>
    <scope>NUCLEOTIDE SEQUENCE [LARGE SCALE GENOMIC DNA]</scope>
    <source>
        <strain evidence="7 8">KCTC 32084</strain>
    </source>
</reference>
<evidence type="ECO:0000256" key="1">
    <source>
        <dbReference type="ARBA" id="ARBA00023015"/>
    </source>
</evidence>
<dbReference type="NCBIfam" id="NF045644">
    <property type="entry name" value="TransRegBhcR"/>
    <property type="match status" value="1"/>
</dbReference>
<dbReference type="SMART" id="SM00346">
    <property type="entry name" value="HTH_ICLR"/>
    <property type="match status" value="1"/>
</dbReference>
<organism evidence="7 8">
    <name type="scientific">Thalassococcus lentus</name>
    <dbReference type="NCBI Taxonomy" id="1210524"/>
    <lineage>
        <taxon>Bacteria</taxon>
        <taxon>Pseudomonadati</taxon>
        <taxon>Pseudomonadota</taxon>
        <taxon>Alphaproteobacteria</taxon>
        <taxon>Rhodobacterales</taxon>
        <taxon>Roseobacteraceae</taxon>
        <taxon>Thalassococcus</taxon>
    </lineage>
</organism>
<name>A0ABT4XXW4_9RHOB</name>
<dbReference type="Proteomes" id="UP001210720">
    <property type="component" value="Unassembled WGS sequence"/>
</dbReference>
<dbReference type="Pfam" id="PF09339">
    <property type="entry name" value="HTH_IclR"/>
    <property type="match status" value="1"/>
</dbReference>
<evidence type="ECO:0000256" key="2">
    <source>
        <dbReference type="ARBA" id="ARBA00023125"/>
    </source>
</evidence>
<accession>A0ABT4XXW4</accession>
<evidence type="ECO:0000259" key="6">
    <source>
        <dbReference type="PROSITE" id="PS51078"/>
    </source>
</evidence>
<dbReference type="PROSITE" id="PS51077">
    <property type="entry name" value="HTH_ICLR"/>
    <property type="match status" value="1"/>
</dbReference>
<dbReference type="EMBL" id="JAQIOY010000013">
    <property type="protein sequence ID" value="MDA7426794.1"/>
    <property type="molecule type" value="Genomic_DNA"/>
</dbReference>
<keyword evidence="1" id="KW-0805">Transcription regulation</keyword>
<sequence length="284" mass="30499">MAEESNKNTATRARGRPRGWADNLEQNRIKSLDRAMEVLETLGRRGGSTLSDLAEACGQPASSVYRVLVTLEARGIVDFDPGPQLWEIGAGAFQIGSHFLRRTSLVERARPALRSLMEQTGETANLGIARDGQVLFMSQVESHANIRAFFPPGTLSPMHSSGIGKALLAQMTDEQVQNVVSAHGLERFTRFTLANPATLVADLALTRSRGYALDNEEKNLGMRCVAAPIFDMHGEAVAGLSISGPSARLPDDQLPELGRYVAAAAREVTEGIGGQPRAAPQDPA</sequence>
<evidence type="ECO:0000313" key="8">
    <source>
        <dbReference type="Proteomes" id="UP001210720"/>
    </source>
</evidence>
<dbReference type="SUPFAM" id="SSF46785">
    <property type="entry name" value="Winged helix' DNA-binding domain"/>
    <property type="match status" value="1"/>
</dbReference>
<proteinExistence type="predicted"/>
<evidence type="ECO:0000256" key="3">
    <source>
        <dbReference type="ARBA" id="ARBA00023163"/>
    </source>
</evidence>
<gene>
    <name evidence="7" type="ORF">PFY00_18830</name>
</gene>
<dbReference type="InterPro" id="IPR036388">
    <property type="entry name" value="WH-like_DNA-bd_sf"/>
</dbReference>
<feature type="region of interest" description="Disordered" evidence="4">
    <location>
        <begin position="1"/>
        <end position="22"/>
    </location>
</feature>
<protein>
    <submittedName>
        <fullName evidence="7">IclR family transcriptional regulator</fullName>
    </submittedName>
</protein>
<dbReference type="InterPro" id="IPR054844">
    <property type="entry name" value="TransRegBhcR"/>
</dbReference>
<dbReference type="SUPFAM" id="SSF55781">
    <property type="entry name" value="GAF domain-like"/>
    <property type="match status" value="1"/>
</dbReference>
<keyword evidence="2" id="KW-0238">DNA-binding</keyword>
<dbReference type="PROSITE" id="PS51078">
    <property type="entry name" value="ICLR_ED"/>
    <property type="match status" value="1"/>
</dbReference>
<evidence type="ECO:0000259" key="5">
    <source>
        <dbReference type="PROSITE" id="PS51077"/>
    </source>
</evidence>
<keyword evidence="3" id="KW-0804">Transcription</keyword>
<comment type="caution">
    <text evidence="7">The sequence shown here is derived from an EMBL/GenBank/DDBJ whole genome shotgun (WGS) entry which is preliminary data.</text>
</comment>
<evidence type="ECO:0000313" key="7">
    <source>
        <dbReference type="EMBL" id="MDA7426794.1"/>
    </source>
</evidence>
<dbReference type="PANTHER" id="PTHR30136:SF24">
    <property type="entry name" value="HTH-TYPE TRANSCRIPTIONAL REPRESSOR ALLR"/>
    <property type="match status" value="1"/>
</dbReference>
<dbReference type="RefSeq" id="WP_271434150.1">
    <property type="nucleotide sequence ID" value="NZ_JAQIOY010000013.1"/>
</dbReference>
<dbReference type="InterPro" id="IPR005471">
    <property type="entry name" value="Tscrpt_reg_IclR_N"/>
</dbReference>
<feature type="domain" description="HTH iclR-type" evidence="5">
    <location>
        <begin position="29"/>
        <end position="90"/>
    </location>
</feature>
<keyword evidence="8" id="KW-1185">Reference proteome</keyword>
<dbReference type="InterPro" id="IPR029016">
    <property type="entry name" value="GAF-like_dom_sf"/>
</dbReference>
<dbReference type="InterPro" id="IPR050707">
    <property type="entry name" value="HTH_MetabolicPath_Reg"/>
</dbReference>
<dbReference type="InterPro" id="IPR014757">
    <property type="entry name" value="Tscrpt_reg_IclR_C"/>
</dbReference>